<sequence>MSASPKLRQHMFLQMRQEGLCKAVEELLQEPRVRGNLGPLEFTGLRIATSYTDSRLVIELDVGEDWFKAQAKLCASGWWVPAECTAWKDRVAGLSWNKLKVTAKEVSVHVTLHCGHLAKSDCLHVEEPTLHDLLQCAWRLFPKMNDEMDLLHRMIVW</sequence>
<reference evidence="1 2" key="1">
    <citation type="submission" date="2021-01" db="EMBL/GenBank/DDBJ databases">
        <title>Cercospora kikuchii MAFF 305040 whole genome shotgun sequence.</title>
        <authorList>
            <person name="Kashiwa T."/>
            <person name="Suzuki T."/>
        </authorList>
    </citation>
    <scope>NUCLEOTIDE SEQUENCE [LARGE SCALE GENOMIC DNA]</scope>
    <source>
        <strain evidence="1 2">MAFF 305040</strain>
    </source>
</reference>
<dbReference type="RefSeq" id="XP_044652042.1">
    <property type="nucleotide sequence ID" value="XM_044796107.1"/>
</dbReference>
<evidence type="ECO:0000313" key="2">
    <source>
        <dbReference type="Proteomes" id="UP000825890"/>
    </source>
</evidence>
<proteinExistence type="predicted"/>
<keyword evidence="2" id="KW-1185">Reference proteome</keyword>
<dbReference type="Proteomes" id="UP000825890">
    <property type="component" value="Unassembled WGS sequence"/>
</dbReference>
<dbReference type="AlphaFoldDB" id="A0A9P3CCJ7"/>
<comment type="caution">
    <text evidence="1">The sequence shown here is derived from an EMBL/GenBank/DDBJ whole genome shotgun (WGS) entry which is preliminary data.</text>
</comment>
<gene>
    <name evidence="1" type="ORF">CKM354_000099900</name>
</gene>
<protein>
    <submittedName>
        <fullName evidence="1">Uncharacterized protein</fullName>
    </submittedName>
</protein>
<accession>A0A9P3CCJ7</accession>
<dbReference type="GeneID" id="68286574"/>
<evidence type="ECO:0000313" key="1">
    <source>
        <dbReference type="EMBL" id="GIZ37555.1"/>
    </source>
</evidence>
<dbReference type="EMBL" id="BOLY01000001">
    <property type="protein sequence ID" value="GIZ37555.1"/>
    <property type="molecule type" value="Genomic_DNA"/>
</dbReference>
<name>A0A9P3CCJ7_9PEZI</name>
<dbReference type="OrthoDB" id="10339809at2759"/>
<organism evidence="1 2">
    <name type="scientific">Cercospora kikuchii</name>
    <dbReference type="NCBI Taxonomy" id="84275"/>
    <lineage>
        <taxon>Eukaryota</taxon>
        <taxon>Fungi</taxon>
        <taxon>Dikarya</taxon>
        <taxon>Ascomycota</taxon>
        <taxon>Pezizomycotina</taxon>
        <taxon>Dothideomycetes</taxon>
        <taxon>Dothideomycetidae</taxon>
        <taxon>Mycosphaerellales</taxon>
        <taxon>Mycosphaerellaceae</taxon>
        <taxon>Cercospora</taxon>
    </lineage>
</organism>